<dbReference type="FunFam" id="3.40.50.150:FF:000041">
    <property type="entry name" value="Ribosomal RNA small subunit methyltransferase G"/>
    <property type="match status" value="1"/>
</dbReference>
<keyword evidence="5 6" id="KW-0949">S-adenosyl-L-methionine</keyword>
<reference evidence="7" key="1">
    <citation type="submission" date="2023-01" db="EMBL/GenBank/DDBJ databases">
        <title>Human gut microbiome strain richness.</title>
        <authorList>
            <person name="Chen-Liaw A."/>
        </authorList>
    </citation>
    <scope>NUCLEOTIDE SEQUENCE</scope>
    <source>
        <strain evidence="7">1001283st1_G1_1001283B150217_161031</strain>
    </source>
</reference>
<keyword evidence="2 6" id="KW-0698">rRNA processing</keyword>
<dbReference type="SUPFAM" id="SSF53335">
    <property type="entry name" value="S-adenosyl-L-methionine-dependent methyltransferases"/>
    <property type="match status" value="1"/>
</dbReference>
<organism evidence="7 8">
    <name type="scientific">[Eubacterium] siraeum</name>
    <dbReference type="NCBI Taxonomy" id="39492"/>
    <lineage>
        <taxon>Bacteria</taxon>
        <taxon>Bacillati</taxon>
        <taxon>Bacillota</taxon>
        <taxon>Clostridia</taxon>
        <taxon>Eubacteriales</taxon>
        <taxon>Oscillospiraceae</taxon>
        <taxon>Oscillospiraceae incertae sedis</taxon>
    </lineage>
</organism>
<name>A0AAW6D3S5_9FIRM</name>
<dbReference type="Pfam" id="PF02527">
    <property type="entry name" value="GidB"/>
    <property type="match status" value="1"/>
</dbReference>
<dbReference type="GO" id="GO:0005829">
    <property type="term" value="C:cytosol"/>
    <property type="evidence" value="ECO:0007669"/>
    <property type="project" value="TreeGrafter"/>
</dbReference>
<dbReference type="InterPro" id="IPR003682">
    <property type="entry name" value="rRNA_ssu_MeTfrase_G"/>
</dbReference>
<dbReference type="AlphaFoldDB" id="A0AAW6D3S5"/>
<comment type="caution">
    <text evidence="7">The sequence shown here is derived from an EMBL/GenBank/DDBJ whole genome shotgun (WGS) entry which is preliminary data.</text>
</comment>
<dbReference type="HAMAP" id="MF_00074">
    <property type="entry name" value="16SrRNA_methyltr_G"/>
    <property type="match status" value="1"/>
</dbReference>
<evidence type="ECO:0000256" key="3">
    <source>
        <dbReference type="ARBA" id="ARBA00022603"/>
    </source>
</evidence>
<comment type="subcellular location">
    <subcellularLocation>
        <location evidence="6">Cytoplasm</location>
    </subcellularLocation>
</comment>
<feature type="binding site" evidence="6">
    <location>
        <position position="83"/>
    </location>
    <ligand>
        <name>S-adenosyl-L-methionine</name>
        <dbReference type="ChEBI" id="CHEBI:59789"/>
    </ligand>
</feature>
<dbReference type="NCBIfam" id="TIGR00138">
    <property type="entry name" value="rsmG_gidB"/>
    <property type="match status" value="1"/>
</dbReference>
<gene>
    <name evidence="6 7" type="primary">rsmG</name>
    <name evidence="7" type="ORF">PNE09_12135</name>
</gene>
<comment type="similarity">
    <text evidence="6">Belongs to the methyltransferase superfamily. RNA methyltransferase RsmG family.</text>
</comment>
<evidence type="ECO:0000313" key="8">
    <source>
        <dbReference type="Proteomes" id="UP001210809"/>
    </source>
</evidence>
<feature type="binding site" evidence="6">
    <location>
        <position position="78"/>
    </location>
    <ligand>
        <name>S-adenosyl-L-methionine</name>
        <dbReference type="ChEBI" id="CHEBI:59789"/>
    </ligand>
</feature>
<comment type="caution">
    <text evidence="6">Lacks conserved residue(s) required for the propagation of feature annotation.</text>
</comment>
<dbReference type="GO" id="GO:0070043">
    <property type="term" value="F:rRNA (guanine-N7-)-methyltransferase activity"/>
    <property type="evidence" value="ECO:0007669"/>
    <property type="project" value="UniProtKB-UniRule"/>
</dbReference>
<dbReference type="PANTHER" id="PTHR31760:SF0">
    <property type="entry name" value="S-ADENOSYL-L-METHIONINE-DEPENDENT METHYLTRANSFERASES SUPERFAMILY PROTEIN"/>
    <property type="match status" value="1"/>
</dbReference>
<dbReference type="PIRSF" id="PIRSF003078">
    <property type="entry name" value="GidB"/>
    <property type="match status" value="1"/>
</dbReference>
<proteinExistence type="inferred from homology"/>
<protein>
    <recommendedName>
        <fullName evidence="6">Ribosomal RNA small subunit methyltransferase G</fullName>
        <ecNumber evidence="6">2.1.1.-</ecNumber>
    </recommendedName>
    <alternativeName>
        <fullName evidence="6">16S rRNA 7-methylguanosine methyltransferase</fullName>
        <shortName evidence="6">16S rRNA m7G methyltransferase</shortName>
    </alternativeName>
</protein>
<evidence type="ECO:0000256" key="1">
    <source>
        <dbReference type="ARBA" id="ARBA00022490"/>
    </source>
</evidence>
<comment type="function">
    <text evidence="6">Specifically methylates the N7 position of a guanine in 16S rRNA.</text>
</comment>
<dbReference type="InterPro" id="IPR029063">
    <property type="entry name" value="SAM-dependent_MTases_sf"/>
</dbReference>
<keyword evidence="3 6" id="KW-0489">Methyltransferase</keyword>
<accession>A0AAW6D3S5</accession>
<dbReference type="Gene3D" id="3.40.50.150">
    <property type="entry name" value="Vaccinia Virus protein VP39"/>
    <property type="match status" value="1"/>
</dbReference>
<feature type="binding site" evidence="6">
    <location>
        <begin position="128"/>
        <end position="129"/>
    </location>
    <ligand>
        <name>S-adenosyl-L-methionine</name>
        <dbReference type="ChEBI" id="CHEBI:59789"/>
    </ligand>
</feature>
<dbReference type="EC" id="2.1.1.-" evidence="6"/>
<feature type="binding site" evidence="6">
    <location>
        <position position="145"/>
    </location>
    <ligand>
        <name>S-adenosyl-L-methionine</name>
        <dbReference type="ChEBI" id="CHEBI:59789"/>
    </ligand>
</feature>
<evidence type="ECO:0000256" key="5">
    <source>
        <dbReference type="ARBA" id="ARBA00022691"/>
    </source>
</evidence>
<evidence type="ECO:0000256" key="6">
    <source>
        <dbReference type="HAMAP-Rule" id="MF_00074"/>
    </source>
</evidence>
<keyword evidence="4 6" id="KW-0808">Transferase</keyword>
<dbReference type="Proteomes" id="UP001210809">
    <property type="component" value="Unassembled WGS sequence"/>
</dbReference>
<evidence type="ECO:0000313" key="7">
    <source>
        <dbReference type="EMBL" id="MDB8004804.1"/>
    </source>
</evidence>
<evidence type="ECO:0000256" key="4">
    <source>
        <dbReference type="ARBA" id="ARBA00022679"/>
    </source>
</evidence>
<evidence type="ECO:0000256" key="2">
    <source>
        <dbReference type="ARBA" id="ARBA00022552"/>
    </source>
</evidence>
<keyword evidence="1 6" id="KW-0963">Cytoplasm</keyword>
<dbReference type="PANTHER" id="PTHR31760">
    <property type="entry name" value="S-ADENOSYL-L-METHIONINE-DEPENDENT METHYLTRANSFERASES SUPERFAMILY PROTEIN"/>
    <property type="match status" value="1"/>
</dbReference>
<sequence length="232" mass="26194">MERIEFIISEFQKCNIKLSQDKADKLLKLYEFLVEYNQNVNLTAITDFEEVVVKHFIDSVLPFSMIDIKENSSFIDVGTGAGFPSIPLMIVRPDLKGTLLEALNKRCVFLEKACELTGVDPKVIHGRAEDYAKEKREAFDFATARAVAAMPVLCEYCIPYIKTGGRFIALKSVNEDETQCEKAVNVLGGKIAEIKDYTITNGDSRRLFIIDKVSQTPTKYPRNPSMIKKKPL</sequence>
<dbReference type="EMBL" id="JAQLXW010000022">
    <property type="protein sequence ID" value="MDB8004804.1"/>
    <property type="molecule type" value="Genomic_DNA"/>
</dbReference>